<dbReference type="InterPro" id="IPR013815">
    <property type="entry name" value="ATP_grasp_subdomain_1"/>
</dbReference>
<keyword evidence="17" id="KW-1185">Reference proteome</keyword>
<evidence type="ECO:0000256" key="1">
    <source>
        <dbReference type="ARBA" id="ARBA00001936"/>
    </source>
</evidence>
<keyword evidence="6 14" id="KW-0547">Nucleotide-binding</keyword>
<dbReference type="InterPro" id="IPR011761">
    <property type="entry name" value="ATP-grasp"/>
</dbReference>
<dbReference type="PROSITE" id="PS00844">
    <property type="entry name" value="DALA_DALA_LIGASE_2"/>
    <property type="match status" value="1"/>
</dbReference>
<accession>A0ABY7M4H4</accession>
<evidence type="ECO:0000313" key="16">
    <source>
        <dbReference type="EMBL" id="WBL35439.1"/>
    </source>
</evidence>
<comment type="pathway">
    <text evidence="13">Cell wall biogenesis; peptidoglycan biosynthesis.</text>
</comment>
<dbReference type="NCBIfam" id="NF002528">
    <property type="entry name" value="PRK01966.1-4"/>
    <property type="match status" value="1"/>
</dbReference>
<evidence type="ECO:0000313" key="17">
    <source>
        <dbReference type="Proteomes" id="UP001212803"/>
    </source>
</evidence>
<dbReference type="PANTHER" id="PTHR23132:SF25">
    <property type="entry name" value="D-ALANINE--D-ALANINE LIGASE A"/>
    <property type="match status" value="1"/>
</dbReference>
<organism evidence="16 17">
    <name type="scientific">Tepidiforma flava</name>
    <dbReference type="NCBI Taxonomy" id="3004094"/>
    <lineage>
        <taxon>Bacteria</taxon>
        <taxon>Bacillati</taxon>
        <taxon>Chloroflexota</taxon>
        <taxon>Tepidiformia</taxon>
        <taxon>Tepidiformales</taxon>
        <taxon>Tepidiformaceae</taxon>
        <taxon>Tepidiforma</taxon>
    </lineage>
</organism>
<evidence type="ECO:0000259" key="15">
    <source>
        <dbReference type="PROSITE" id="PS50975"/>
    </source>
</evidence>
<name>A0ABY7M4H4_9CHLR</name>
<evidence type="ECO:0000256" key="5">
    <source>
        <dbReference type="ARBA" id="ARBA00022723"/>
    </source>
</evidence>
<comment type="catalytic activity">
    <reaction evidence="13">
        <text>2 D-alanine + ATP = D-alanyl-D-alanine + ADP + phosphate + H(+)</text>
        <dbReference type="Rhea" id="RHEA:11224"/>
        <dbReference type="ChEBI" id="CHEBI:15378"/>
        <dbReference type="ChEBI" id="CHEBI:30616"/>
        <dbReference type="ChEBI" id="CHEBI:43474"/>
        <dbReference type="ChEBI" id="CHEBI:57416"/>
        <dbReference type="ChEBI" id="CHEBI:57822"/>
        <dbReference type="ChEBI" id="CHEBI:456216"/>
        <dbReference type="EC" id="6.3.2.4"/>
    </reaction>
</comment>
<keyword evidence="8" id="KW-0460">Magnesium</keyword>
<dbReference type="SUPFAM" id="SSF52440">
    <property type="entry name" value="PreATP-grasp domain"/>
    <property type="match status" value="1"/>
</dbReference>
<dbReference type="InterPro" id="IPR005905">
    <property type="entry name" value="D_ala_D_ala"/>
</dbReference>
<dbReference type="PANTHER" id="PTHR23132">
    <property type="entry name" value="D-ALANINE--D-ALANINE LIGASE"/>
    <property type="match status" value="1"/>
</dbReference>
<dbReference type="InterPro" id="IPR000291">
    <property type="entry name" value="D-Ala_lig_Van_CS"/>
</dbReference>
<evidence type="ECO:0000256" key="3">
    <source>
        <dbReference type="ARBA" id="ARBA00010871"/>
    </source>
</evidence>
<keyword evidence="7 14" id="KW-0067">ATP-binding</keyword>
<dbReference type="EC" id="6.3.2.4" evidence="13"/>
<dbReference type="NCBIfam" id="NF002378">
    <property type="entry name" value="PRK01372.1"/>
    <property type="match status" value="1"/>
</dbReference>
<comment type="cofactor">
    <cofactor evidence="2">
        <name>Mg(2+)</name>
        <dbReference type="ChEBI" id="CHEBI:18420"/>
    </cofactor>
</comment>
<dbReference type="PIRSF" id="PIRSF039102">
    <property type="entry name" value="Ddl/VanB"/>
    <property type="match status" value="1"/>
</dbReference>
<dbReference type="PROSITE" id="PS00843">
    <property type="entry name" value="DALA_DALA_LIGASE_1"/>
    <property type="match status" value="1"/>
</dbReference>
<dbReference type="GO" id="GO:0016874">
    <property type="term" value="F:ligase activity"/>
    <property type="evidence" value="ECO:0007669"/>
    <property type="project" value="UniProtKB-KW"/>
</dbReference>
<protein>
    <recommendedName>
        <fullName evidence="13">D-alanine--D-alanine ligase</fullName>
        <ecNumber evidence="13">6.3.2.4</ecNumber>
    </recommendedName>
    <alternativeName>
        <fullName evidence="13">D-Ala-D-Ala ligase</fullName>
    </alternativeName>
    <alternativeName>
        <fullName evidence="13">D-alanylalanine synthetase</fullName>
    </alternativeName>
</protein>
<keyword evidence="12 13" id="KW-0961">Cell wall biogenesis/degradation</keyword>
<evidence type="ECO:0000256" key="14">
    <source>
        <dbReference type="PROSITE-ProRule" id="PRU00409"/>
    </source>
</evidence>
<evidence type="ECO:0000256" key="4">
    <source>
        <dbReference type="ARBA" id="ARBA00022598"/>
    </source>
</evidence>
<sequence length="350" mass="37962">MSRQRVAVIFGGRSGEHEVSIVSARSVMAALDPARWEPVPIGISRTGEWLSPAETRAALEAGARAFTGLGQPLLRAHDALAALAGCDVAFPLVHGTFGEDGTLQGFLEMAGLPYAGAGVAASAIGMDKALMKAIFREAGIPVARYSVIRSREYTLHQNMSMALIDEAIGYPCFVKPANGGSSVGITKVRSREDLPRAFEAAFAYDTKAVVEEAIRGRELEVSVLGNDQPEASTVGEIVPDREFYDYASKYDPASKTELYIPAPVTEAVAAEVRDLALRMYRVMGCEGYARVDFFLTAGDRVIANEVNTIPGFTSISMYPKLWEASGLPYRELLTRILELAFERHARRPQP</sequence>
<dbReference type="InterPro" id="IPR016185">
    <property type="entry name" value="PreATP-grasp_dom_sf"/>
</dbReference>
<comment type="cofactor">
    <cofactor evidence="1">
        <name>Mn(2+)</name>
        <dbReference type="ChEBI" id="CHEBI:29035"/>
    </cofactor>
</comment>
<feature type="domain" description="ATP-grasp" evidence="15">
    <location>
        <begin position="132"/>
        <end position="338"/>
    </location>
</feature>
<dbReference type="Pfam" id="PF07478">
    <property type="entry name" value="Dala_Dala_lig_C"/>
    <property type="match status" value="1"/>
</dbReference>
<keyword evidence="13" id="KW-0963">Cytoplasm</keyword>
<evidence type="ECO:0000256" key="9">
    <source>
        <dbReference type="ARBA" id="ARBA00022960"/>
    </source>
</evidence>
<comment type="similarity">
    <text evidence="3 13">Belongs to the D-alanine--D-alanine ligase family.</text>
</comment>
<evidence type="ECO:0000256" key="13">
    <source>
        <dbReference type="HAMAP-Rule" id="MF_00047"/>
    </source>
</evidence>
<dbReference type="InterPro" id="IPR011095">
    <property type="entry name" value="Dala_Dala_lig_C"/>
</dbReference>
<evidence type="ECO:0000256" key="8">
    <source>
        <dbReference type="ARBA" id="ARBA00022842"/>
    </source>
</evidence>
<keyword evidence="9 13" id="KW-0133">Cell shape</keyword>
<dbReference type="EMBL" id="CP115149">
    <property type="protein sequence ID" value="WBL35439.1"/>
    <property type="molecule type" value="Genomic_DNA"/>
</dbReference>
<evidence type="ECO:0000256" key="10">
    <source>
        <dbReference type="ARBA" id="ARBA00022984"/>
    </source>
</evidence>
<dbReference type="NCBIfam" id="TIGR01205">
    <property type="entry name" value="D_ala_D_alaTIGR"/>
    <property type="match status" value="1"/>
</dbReference>
<evidence type="ECO:0000256" key="7">
    <source>
        <dbReference type="ARBA" id="ARBA00022840"/>
    </source>
</evidence>
<dbReference type="Gene3D" id="3.40.50.20">
    <property type="match status" value="1"/>
</dbReference>
<reference evidence="16 17" key="1">
    <citation type="journal article" date="2023" name="ISME J.">
        <title>Thermophilic Dehalococcoidia with unusual traits shed light on an unexpected past.</title>
        <authorList>
            <person name="Palmer M."/>
            <person name="Covington J.K."/>
            <person name="Zhou E.M."/>
            <person name="Thomas S.C."/>
            <person name="Habib N."/>
            <person name="Seymour C.O."/>
            <person name="Lai D."/>
            <person name="Johnston J."/>
            <person name="Hashimi A."/>
            <person name="Jiao J.Y."/>
            <person name="Muok A.R."/>
            <person name="Liu L."/>
            <person name="Xian W.D."/>
            <person name="Zhi X.Y."/>
            <person name="Li M.M."/>
            <person name="Silva L.P."/>
            <person name="Bowen B.P."/>
            <person name="Louie K."/>
            <person name="Briegel A."/>
            <person name="Pett-Ridge J."/>
            <person name="Weber P.K."/>
            <person name="Tocheva E.I."/>
            <person name="Woyke T."/>
            <person name="Northen T.R."/>
            <person name="Mayali X."/>
            <person name="Li W.J."/>
            <person name="Hedlund B.P."/>
        </authorList>
    </citation>
    <scope>NUCLEOTIDE SEQUENCE [LARGE SCALE GENOMIC DNA]</scope>
    <source>
        <strain evidence="16 17">YIM 72310</strain>
    </source>
</reference>
<comment type="subcellular location">
    <subcellularLocation>
        <location evidence="13">Cytoplasm</location>
    </subcellularLocation>
</comment>
<dbReference type="Gene3D" id="3.30.470.20">
    <property type="entry name" value="ATP-grasp fold, B domain"/>
    <property type="match status" value="1"/>
</dbReference>
<keyword evidence="4 13" id="KW-0436">Ligase</keyword>
<evidence type="ECO:0000256" key="6">
    <source>
        <dbReference type="ARBA" id="ARBA00022741"/>
    </source>
</evidence>
<keyword evidence="10 13" id="KW-0573">Peptidoglycan synthesis</keyword>
<keyword evidence="5" id="KW-0479">Metal-binding</keyword>
<dbReference type="InterPro" id="IPR011127">
    <property type="entry name" value="Dala_Dala_lig_N"/>
</dbReference>
<comment type="function">
    <text evidence="13">Cell wall formation.</text>
</comment>
<dbReference type="SUPFAM" id="SSF56059">
    <property type="entry name" value="Glutathione synthetase ATP-binding domain-like"/>
    <property type="match status" value="1"/>
</dbReference>
<dbReference type="Pfam" id="PF01820">
    <property type="entry name" value="Dala_Dala_lig_N"/>
    <property type="match status" value="1"/>
</dbReference>
<evidence type="ECO:0000256" key="11">
    <source>
        <dbReference type="ARBA" id="ARBA00023211"/>
    </source>
</evidence>
<dbReference type="Proteomes" id="UP001212803">
    <property type="component" value="Chromosome"/>
</dbReference>
<dbReference type="HAMAP" id="MF_00047">
    <property type="entry name" value="Dala_Dala_lig"/>
    <property type="match status" value="1"/>
</dbReference>
<gene>
    <name evidence="13" type="primary">ddl</name>
    <name evidence="16" type="ORF">O0235_11720</name>
</gene>
<dbReference type="Gene3D" id="3.30.1490.20">
    <property type="entry name" value="ATP-grasp fold, A domain"/>
    <property type="match status" value="1"/>
</dbReference>
<evidence type="ECO:0000256" key="12">
    <source>
        <dbReference type="ARBA" id="ARBA00023316"/>
    </source>
</evidence>
<keyword evidence="11" id="KW-0464">Manganese</keyword>
<evidence type="ECO:0000256" key="2">
    <source>
        <dbReference type="ARBA" id="ARBA00001946"/>
    </source>
</evidence>
<dbReference type="RefSeq" id="WP_270055965.1">
    <property type="nucleotide sequence ID" value="NZ_CP115149.1"/>
</dbReference>
<proteinExistence type="inferred from homology"/>
<dbReference type="PROSITE" id="PS50975">
    <property type="entry name" value="ATP_GRASP"/>
    <property type="match status" value="1"/>
</dbReference>